<evidence type="ECO:0000259" key="2">
    <source>
        <dbReference type="Pfam" id="PF04773"/>
    </source>
</evidence>
<gene>
    <name evidence="4" type="ORF">B0G92_1322</name>
    <name evidence="5" type="ORF">CLV50_0182</name>
</gene>
<organism evidence="5 7">
    <name type="scientific">Flavobacterium lindanitolerans</name>
    <dbReference type="NCBI Taxonomy" id="428988"/>
    <lineage>
        <taxon>Bacteria</taxon>
        <taxon>Pseudomonadati</taxon>
        <taxon>Bacteroidota</taxon>
        <taxon>Flavobacteriia</taxon>
        <taxon>Flavobacteriales</taxon>
        <taxon>Flavobacteriaceae</taxon>
        <taxon>Flavobacterium</taxon>
    </lineage>
</organism>
<proteinExistence type="predicted"/>
<dbReference type="EMBL" id="PJND01000007">
    <property type="protein sequence ID" value="PKW29678.1"/>
    <property type="molecule type" value="Genomic_DNA"/>
</dbReference>
<name>A0A497UUL9_9FLAO</name>
<reference evidence="5 7" key="2">
    <citation type="submission" date="2018-10" db="EMBL/GenBank/DDBJ databases">
        <title>Genomic Encyclopedia of Archaeal and Bacterial Type Strains, Phase II (KMG-II): from individual species to whole genera.</title>
        <authorList>
            <person name="Goeker M."/>
        </authorList>
    </citation>
    <scope>NUCLEOTIDE SEQUENCE [LARGE SCALE GENOMIC DNA]</scope>
    <source>
        <strain evidence="5 7">DSM 21886</strain>
    </source>
</reference>
<feature type="domain" description="FecR protein" evidence="2">
    <location>
        <begin position="102"/>
        <end position="189"/>
    </location>
</feature>
<keyword evidence="1" id="KW-0472">Membrane</keyword>
<keyword evidence="1" id="KW-0812">Transmembrane</keyword>
<comment type="caution">
    <text evidence="5">The sequence shown here is derived from an EMBL/GenBank/DDBJ whole genome shotgun (WGS) entry which is preliminary data.</text>
</comment>
<dbReference type="Pfam" id="PF04773">
    <property type="entry name" value="FecR"/>
    <property type="match status" value="1"/>
</dbReference>
<reference evidence="4 6" key="1">
    <citation type="submission" date="2017-12" db="EMBL/GenBank/DDBJ databases">
        <title>Genomic Encyclopedia of Type Strains, Phase III (KMG-III): the genomes of soil and plant-associated and newly described type strains.</title>
        <authorList>
            <person name="Whitman W."/>
        </authorList>
    </citation>
    <scope>NUCLEOTIDE SEQUENCE [LARGE SCALE GENOMIC DNA]</scope>
    <source>
        <strain evidence="4 6">IP-10</strain>
    </source>
</reference>
<evidence type="ECO:0000313" key="5">
    <source>
        <dbReference type="EMBL" id="RLJ34821.1"/>
    </source>
</evidence>
<protein>
    <submittedName>
        <fullName evidence="4">FecR family protein</fullName>
    </submittedName>
    <submittedName>
        <fullName evidence="5">Ferric-dicitrate binding protein FerR (Iron transport regulator)</fullName>
    </submittedName>
</protein>
<dbReference type="PIRSF" id="PIRSF018266">
    <property type="entry name" value="FecR"/>
    <property type="match status" value="1"/>
</dbReference>
<dbReference type="PANTHER" id="PTHR30273">
    <property type="entry name" value="PERIPLASMIC SIGNAL SENSOR AND SIGMA FACTOR ACTIVATOR FECR-RELATED"/>
    <property type="match status" value="1"/>
</dbReference>
<dbReference type="Gene3D" id="3.55.50.30">
    <property type="match status" value="1"/>
</dbReference>
<evidence type="ECO:0000313" key="7">
    <source>
        <dbReference type="Proteomes" id="UP000275027"/>
    </source>
</evidence>
<evidence type="ECO:0000313" key="4">
    <source>
        <dbReference type="EMBL" id="PKW29678.1"/>
    </source>
</evidence>
<feature type="transmembrane region" description="Helical" evidence="1">
    <location>
        <begin position="71"/>
        <end position="91"/>
    </location>
</feature>
<dbReference type="Pfam" id="PF16344">
    <property type="entry name" value="FecR_C"/>
    <property type="match status" value="1"/>
</dbReference>
<accession>A0A497UUL9</accession>
<dbReference type="RefSeq" id="WP_101471501.1">
    <property type="nucleotide sequence ID" value="NZ_PJND01000007.1"/>
</dbReference>
<dbReference type="Proteomes" id="UP000233767">
    <property type="component" value="Unassembled WGS sequence"/>
</dbReference>
<dbReference type="InterPro" id="IPR006860">
    <property type="entry name" value="FecR"/>
</dbReference>
<dbReference type="PANTHER" id="PTHR30273:SF2">
    <property type="entry name" value="PROTEIN FECR"/>
    <property type="match status" value="1"/>
</dbReference>
<evidence type="ECO:0000313" key="6">
    <source>
        <dbReference type="Proteomes" id="UP000233767"/>
    </source>
</evidence>
<dbReference type="InterPro" id="IPR032508">
    <property type="entry name" value="FecR_C"/>
</dbReference>
<dbReference type="Proteomes" id="UP000275027">
    <property type="component" value="Unassembled WGS sequence"/>
</dbReference>
<dbReference type="EMBL" id="RCCB01000010">
    <property type="protein sequence ID" value="RLJ34821.1"/>
    <property type="molecule type" value="Genomic_DNA"/>
</dbReference>
<dbReference type="InterPro" id="IPR012373">
    <property type="entry name" value="Ferrdict_sens_TM"/>
</dbReference>
<feature type="domain" description="Protein FecR C-terminal" evidence="3">
    <location>
        <begin position="230"/>
        <end position="296"/>
    </location>
</feature>
<dbReference type="AlphaFoldDB" id="A0A497UUL9"/>
<evidence type="ECO:0000256" key="1">
    <source>
        <dbReference type="SAM" id="Phobius"/>
    </source>
</evidence>
<sequence>MENNVDLAKWLAGEMTGSELEAFEKSPEFATYQKIKNYSGSMEAPAFDTDESYQNVIKQVKKEPVTKRKQNYWFIKLVAATLVISLGTVFYSKNKTTTQYAEAGQKTTFSLPDQSEIVLNSDSKIQYKKWKWKTNRSLKLEGEAFFKVSKGETFDVNTSLGKITVVGTKFNVKSRNRNFEVECYEGKVKVAFGNKNFLLEKGNSITVRNGNITATVPLNTEKPSWLLNEIKFSQNNLKEVMDEIQRQYGIEIEYPQIHSGHYFTGTVPADNIDTAMKIIGKVYHLNYIKASDKKIILKKE</sequence>
<keyword evidence="1" id="KW-1133">Transmembrane helix</keyword>
<dbReference type="Gene3D" id="2.60.120.1440">
    <property type="match status" value="1"/>
</dbReference>
<keyword evidence="6" id="KW-1185">Reference proteome</keyword>
<dbReference type="GO" id="GO:0016989">
    <property type="term" value="F:sigma factor antagonist activity"/>
    <property type="evidence" value="ECO:0007669"/>
    <property type="project" value="TreeGrafter"/>
</dbReference>
<evidence type="ECO:0000259" key="3">
    <source>
        <dbReference type="Pfam" id="PF16344"/>
    </source>
</evidence>